<keyword evidence="2" id="KW-0805">Transcription regulation</keyword>
<dbReference type="PANTHER" id="PTHR46542">
    <property type="entry name" value="X-BOX BINDING PROTEIN 1"/>
    <property type="match status" value="1"/>
</dbReference>
<dbReference type="SMART" id="SM00338">
    <property type="entry name" value="BRLZ"/>
    <property type="match status" value="1"/>
</dbReference>
<evidence type="ECO:0000256" key="5">
    <source>
        <dbReference type="ARBA" id="ARBA00023242"/>
    </source>
</evidence>
<protein>
    <recommendedName>
        <fullName evidence="6">X-box-binding protein 1</fullName>
    </recommendedName>
</protein>
<dbReference type="GO" id="GO:0000977">
    <property type="term" value="F:RNA polymerase II transcription regulatory region sequence-specific DNA binding"/>
    <property type="evidence" value="ECO:0007669"/>
    <property type="project" value="TreeGrafter"/>
</dbReference>
<evidence type="ECO:0000256" key="3">
    <source>
        <dbReference type="ARBA" id="ARBA00023125"/>
    </source>
</evidence>
<dbReference type="AlphaFoldDB" id="A0A4Z2CT64"/>
<dbReference type="OrthoDB" id="20960at2759"/>
<dbReference type="GO" id="GO:0000981">
    <property type="term" value="F:DNA-binding transcription factor activity, RNA polymerase II-specific"/>
    <property type="evidence" value="ECO:0007669"/>
    <property type="project" value="TreeGrafter"/>
</dbReference>
<evidence type="ECO:0000313" key="9">
    <source>
        <dbReference type="EMBL" id="TNN07427.1"/>
    </source>
</evidence>
<dbReference type="CDD" id="cd14691">
    <property type="entry name" value="bZIP_XBP1"/>
    <property type="match status" value="1"/>
</dbReference>
<keyword evidence="3" id="KW-0238">DNA-binding</keyword>
<dbReference type="EMBL" id="SKCS01000431">
    <property type="protein sequence ID" value="TNN07427.1"/>
    <property type="molecule type" value="Genomic_DNA"/>
</dbReference>
<gene>
    <name evidence="9" type="ORF">EWB00_007767</name>
</gene>
<dbReference type="Proteomes" id="UP000311919">
    <property type="component" value="Unassembled WGS sequence"/>
</dbReference>
<dbReference type="InterPro" id="IPR052470">
    <property type="entry name" value="ER_Stress-Reg_TF"/>
</dbReference>
<comment type="caution">
    <text evidence="9">The sequence shown here is derived from an EMBL/GenBank/DDBJ whole genome shotgun (WGS) entry which is preliminary data.</text>
</comment>
<evidence type="ECO:0000256" key="4">
    <source>
        <dbReference type="ARBA" id="ARBA00023163"/>
    </source>
</evidence>
<feature type="domain" description="BZIP" evidence="8">
    <location>
        <begin position="49"/>
        <end position="112"/>
    </location>
</feature>
<dbReference type="PANTHER" id="PTHR46542:SF1">
    <property type="entry name" value="X-BOX BINDING PROTEIN 1"/>
    <property type="match status" value="1"/>
</dbReference>
<dbReference type="STRING" id="6182.A0A4Z2CT64"/>
<evidence type="ECO:0000259" key="8">
    <source>
        <dbReference type="PROSITE" id="PS50217"/>
    </source>
</evidence>
<evidence type="ECO:0000256" key="2">
    <source>
        <dbReference type="ARBA" id="ARBA00023015"/>
    </source>
</evidence>
<name>A0A4Z2CT64_SCHJA</name>
<evidence type="ECO:0000256" key="7">
    <source>
        <dbReference type="SAM" id="Coils"/>
    </source>
</evidence>
<dbReference type="GO" id="GO:0005634">
    <property type="term" value="C:nucleus"/>
    <property type="evidence" value="ECO:0007669"/>
    <property type="project" value="TreeGrafter"/>
</dbReference>
<evidence type="ECO:0000256" key="6">
    <source>
        <dbReference type="ARBA" id="ARBA00040165"/>
    </source>
</evidence>
<evidence type="ECO:0000313" key="10">
    <source>
        <dbReference type="Proteomes" id="UP000311919"/>
    </source>
</evidence>
<keyword evidence="10" id="KW-1185">Reference proteome</keyword>
<sequence>MWSPFVLTVNSSSCASDKITLGRRLVPYPVPNTMLSHRKRARLDNLTEEEKIIRRKILNREAAQKARDRKKDLMENMEENLAQLRWENEYLRSSNRMLRLKFIEQEQKFQALQEKLSGIIKHVELFSGTEGSGSLSVRSHPSPQLRELAYVQNPNVDDVPEDISSTLFDAQTVEVSSQDISETQKPRDSDCSDDLVADPPCLYESILCSLQDDHVEVIPGLADSYDSEESLGELLDVLNCDVFDSVST</sequence>
<evidence type="ECO:0000256" key="1">
    <source>
        <dbReference type="ARBA" id="ARBA00022843"/>
    </source>
</evidence>
<dbReference type="SUPFAM" id="SSF57959">
    <property type="entry name" value="Leucine zipper domain"/>
    <property type="match status" value="1"/>
</dbReference>
<dbReference type="Pfam" id="PF07716">
    <property type="entry name" value="bZIP_2"/>
    <property type="match status" value="1"/>
</dbReference>
<keyword evidence="7" id="KW-0175">Coiled coil</keyword>
<organism evidence="9 10">
    <name type="scientific">Schistosoma japonicum</name>
    <name type="common">Blood fluke</name>
    <dbReference type="NCBI Taxonomy" id="6182"/>
    <lineage>
        <taxon>Eukaryota</taxon>
        <taxon>Metazoa</taxon>
        <taxon>Spiralia</taxon>
        <taxon>Lophotrochozoa</taxon>
        <taxon>Platyhelminthes</taxon>
        <taxon>Trematoda</taxon>
        <taxon>Digenea</taxon>
        <taxon>Strigeidida</taxon>
        <taxon>Schistosomatoidea</taxon>
        <taxon>Schistosomatidae</taxon>
        <taxon>Schistosoma</taxon>
    </lineage>
</organism>
<keyword evidence="5" id="KW-0539">Nucleus</keyword>
<accession>A0A4Z2CT64</accession>
<dbReference type="PROSITE" id="PS50217">
    <property type="entry name" value="BZIP"/>
    <property type="match status" value="1"/>
</dbReference>
<feature type="coiled-coil region" evidence="7">
    <location>
        <begin position="60"/>
        <end position="94"/>
    </location>
</feature>
<dbReference type="Gene3D" id="1.20.5.170">
    <property type="match status" value="1"/>
</dbReference>
<dbReference type="InterPro" id="IPR046347">
    <property type="entry name" value="bZIP_sf"/>
</dbReference>
<dbReference type="InterPro" id="IPR004827">
    <property type="entry name" value="bZIP"/>
</dbReference>
<reference evidence="9 10" key="1">
    <citation type="submission" date="2019-03" db="EMBL/GenBank/DDBJ databases">
        <title>An improved genome assembly of the fluke Schistosoma japonicum.</title>
        <authorList>
            <person name="Hu W."/>
            <person name="Luo F."/>
            <person name="Yin M."/>
            <person name="Mo X."/>
            <person name="Sun C."/>
            <person name="Wu Q."/>
            <person name="Zhu B."/>
            <person name="Xiang M."/>
            <person name="Wang J."/>
            <person name="Wang Y."/>
            <person name="Zhang T."/>
            <person name="Xu B."/>
            <person name="Zheng H."/>
            <person name="Feng Z."/>
        </authorList>
    </citation>
    <scope>NUCLEOTIDE SEQUENCE [LARGE SCALE GENOMIC DNA]</scope>
    <source>
        <strain evidence="9">HuSjv2</strain>
        <tissue evidence="9">Worms</tissue>
    </source>
</reference>
<keyword evidence="1" id="KW-0832">Ubl conjugation</keyword>
<proteinExistence type="predicted"/>
<keyword evidence="4" id="KW-0804">Transcription</keyword>